<dbReference type="InterPro" id="IPR016032">
    <property type="entry name" value="Sig_transdc_resp-reg_C-effctor"/>
</dbReference>
<dbReference type="RefSeq" id="WP_302724843.1">
    <property type="nucleotide sequence ID" value="NZ_JAULRU010000823.1"/>
</dbReference>
<evidence type="ECO:0000313" key="2">
    <source>
        <dbReference type="EMBL" id="MDX6849585.1"/>
    </source>
</evidence>
<name>A0ABU4RXF9_9GAMM</name>
<dbReference type="InterPro" id="IPR000792">
    <property type="entry name" value="Tscrpt_reg_LuxR_C"/>
</dbReference>
<accession>A0ABU4RXF9</accession>
<dbReference type="SMART" id="SM00421">
    <property type="entry name" value="HTH_LUXR"/>
    <property type="match status" value="1"/>
</dbReference>
<gene>
    <name evidence="2" type="ORF">SCD92_09445</name>
</gene>
<reference evidence="2 3" key="1">
    <citation type="submission" date="2023-11" db="EMBL/GenBank/DDBJ databases">
        <title>Gilvimarinus fulvus sp. nov., isolated from the surface of Kelp.</title>
        <authorList>
            <person name="Sun Y.Y."/>
            <person name="Gong Y."/>
            <person name="Du Z.J."/>
        </authorList>
    </citation>
    <scope>NUCLEOTIDE SEQUENCE [LARGE SCALE GENOMIC DNA]</scope>
    <source>
        <strain evidence="2 3">SDUM040013</strain>
    </source>
</reference>
<protein>
    <recommendedName>
        <fullName evidence="1">HTH luxR-type domain-containing protein</fullName>
    </recommendedName>
</protein>
<feature type="domain" description="HTH luxR-type" evidence="1">
    <location>
        <begin position="291"/>
        <end position="348"/>
    </location>
</feature>
<dbReference type="Gene3D" id="1.10.10.10">
    <property type="entry name" value="Winged helix-like DNA-binding domain superfamily/Winged helix DNA-binding domain"/>
    <property type="match status" value="1"/>
</dbReference>
<comment type="caution">
    <text evidence="2">The sequence shown here is derived from an EMBL/GenBank/DDBJ whole genome shotgun (WGS) entry which is preliminary data.</text>
</comment>
<proteinExistence type="predicted"/>
<sequence length="356" mass="39977">MGSLSDDFRDQAIELIYETAVDVSAWRAFMALIQRELKFDVANVTLVDNQSLKPLSRLNYNNPKEYEDLYLKHFHSEDVWYQALQKKSIEGVFTPDHKVVTPEQYKASAFYNDFLRDFRIHHAIGGYWQWQGNVSARVSFLREKSISEEEERFFNSLSRHIKCALRLQRSSALAATHLSDCCAIIDKNLKIMQSSPAFNQLLHQGDLGAAVGSSLQLASRRSTSDLRKALRTLISPNQLVSESVPLVRRGRLEALLHVIPVRFASGASGDYFHITLTPANFADVSIPLQEKLGLSDAEFAICTDLAGGLSAQEVANNRCRSVNTVRKQIKDIQVKLGVNSLSGVVAIYYQQLLGKN</sequence>
<evidence type="ECO:0000259" key="1">
    <source>
        <dbReference type="SMART" id="SM00421"/>
    </source>
</evidence>
<dbReference type="Proteomes" id="UP001273505">
    <property type="component" value="Unassembled WGS sequence"/>
</dbReference>
<keyword evidence="3" id="KW-1185">Reference proteome</keyword>
<dbReference type="InterPro" id="IPR036388">
    <property type="entry name" value="WH-like_DNA-bd_sf"/>
</dbReference>
<organism evidence="2 3">
    <name type="scientific">Gilvimarinus gilvus</name>
    <dbReference type="NCBI Taxonomy" id="3058038"/>
    <lineage>
        <taxon>Bacteria</taxon>
        <taxon>Pseudomonadati</taxon>
        <taxon>Pseudomonadota</taxon>
        <taxon>Gammaproteobacteria</taxon>
        <taxon>Cellvibrionales</taxon>
        <taxon>Cellvibrionaceae</taxon>
        <taxon>Gilvimarinus</taxon>
    </lineage>
</organism>
<evidence type="ECO:0000313" key="3">
    <source>
        <dbReference type="Proteomes" id="UP001273505"/>
    </source>
</evidence>
<dbReference type="EMBL" id="JAXAFO010000013">
    <property type="protein sequence ID" value="MDX6849585.1"/>
    <property type="molecule type" value="Genomic_DNA"/>
</dbReference>
<dbReference type="SUPFAM" id="SSF46894">
    <property type="entry name" value="C-terminal effector domain of the bipartite response regulators"/>
    <property type="match status" value="1"/>
</dbReference>